<keyword evidence="3" id="KW-1185">Reference proteome</keyword>
<dbReference type="KEGG" id="uli:ETAA1_57530"/>
<dbReference type="EC" id="2.1.1.164" evidence="2"/>
<dbReference type="GO" id="GO:0008757">
    <property type="term" value="F:S-adenosylmethionine-dependent methyltransferase activity"/>
    <property type="evidence" value="ECO:0007669"/>
    <property type="project" value="InterPro"/>
</dbReference>
<gene>
    <name evidence="2" type="primary">rebM_6</name>
    <name evidence="2" type="ORF">ETAA1_57530</name>
</gene>
<dbReference type="Pfam" id="PF08241">
    <property type="entry name" value="Methyltransf_11"/>
    <property type="match status" value="1"/>
</dbReference>
<accession>A0A517Y1W5</accession>
<evidence type="ECO:0000313" key="2">
    <source>
        <dbReference type="EMBL" id="QDU23746.1"/>
    </source>
</evidence>
<dbReference type="Proteomes" id="UP000319576">
    <property type="component" value="Chromosome"/>
</dbReference>
<keyword evidence="2" id="KW-0808">Transferase</keyword>
<dbReference type="Gene3D" id="3.40.50.150">
    <property type="entry name" value="Vaccinia Virus protein VP39"/>
    <property type="match status" value="1"/>
</dbReference>
<protein>
    <submittedName>
        <fullName evidence="2">Demethylrebeccamycin-D-glucose O-methyltransferase</fullName>
        <ecNumber evidence="2">2.1.1.164</ecNumber>
    </submittedName>
</protein>
<organism evidence="2 3">
    <name type="scientific">Urbifossiella limnaea</name>
    <dbReference type="NCBI Taxonomy" id="2528023"/>
    <lineage>
        <taxon>Bacteria</taxon>
        <taxon>Pseudomonadati</taxon>
        <taxon>Planctomycetota</taxon>
        <taxon>Planctomycetia</taxon>
        <taxon>Gemmatales</taxon>
        <taxon>Gemmataceae</taxon>
        <taxon>Urbifossiella</taxon>
    </lineage>
</organism>
<dbReference type="InterPro" id="IPR013216">
    <property type="entry name" value="Methyltransf_11"/>
</dbReference>
<dbReference type="GO" id="GO:0032259">
    <property type="term" value="P:methylation"/>
    <property type="evidence" value="ECO:0007669"/>
    <property type="project" value="UniProtKB-KW"/>
</dbReference>
<evidence type="ECO:0000313" key="3">
    <source>
        <dbReference type="Proteomes" id="UP000319576"/>
    </source>
</evidence>
<dbReference type="RefSeq" id="WP_202920478.1">
    <property type="nucleotide sequence ID" value="NZ_CP036273.1"/>
</dbReference>
<evidence type="ECO:0000259" key="1">
    <source>
        <dbReference type="Pfam" id="PF08241"/>
    </source>
</evidence>
<sequence>MDIATNLLEQARSRAAAEGLTARFDEGDAEKVPYLDSSFDAVISMFVVMFAPRPELSAAELLRVCRPGGTIALANWTPGGFVGQMFKTIAGHVPPPAGLPSPIQWGDEAKVRERLDSGATDLRTTPQMIAFEFPFEPAAVVEFWRVYYGPTNRAFEALAAEPGQQSALRADLERLWTSHNQTTGGTTRVESEYLEVIATRL</sequence>
<dbReference type="SUPFAM" id="SSF53335">
    <property type="entry name" value="S-adenosyl-L-methionine-dependent methyltransferases"/>
    <property type="match status" value="1"/>
</dbReference>
<keyword evidence="2" id="KW-0489">Methyltransferase</keyword>
<feature type="domain" description="Methyltransferase type 11" evidence="1">
    <location>
        <begin position="1"/>
        <end position="72"/>
    </location>
</feature>
<dbReference type="InterPro" id="IPR029063">
    <property type="entry name" value="SAM-dependent_MTases_sf"/>
</dbReference>
<dbReference type="EMBL" id="CP036273">
    <property type="protein sequence ID" value="QDU23746.1"/>
    <property type="molecule type" value="Genomic_DNA"/>
</dbReference>
<reference evidence="2 3" key="1">
    <citation type="submission" date="2019-02" db="EMBL/GenBank/DDBJ databases">
        <title>Deep-cultivation of Planctomycetes and their phenomic and genomic characterization uncovers novel biology.</title>
        <authorList>
            <person name="Wiegand S."/>
            <person name="Jogler M."/>
            <person name="Boedeker C."/>
            <person name="Pinto D."/>
            <person name="Vollmers J."/>
            <person name="Rivas-Marin E."/>
            <person name="Kohn T."/>
            <person name="Peeters S.H."/>
            <person name="Heuer A."/>
            <person name="Rast P."/>
            <person name="Oberbeckmann S."/>
            <person name="Bunk B."/>
            <person name="Jeske O."/>
            <person name="Meyerdierks A."/>
            <person name="Storesund J.E."/>
            <person name="Kallscheuer N."/>
            <person name="Luecker S."/>
            <person name="Lage O.M."/>
            <person name="Pohl T."/>
            <person name="Merkel B.J."/>
            <person name="Hornburger P."/>
            <person name="Mueller R.-W."/>
            <person name="Bruemmer F."/>
            <person name="Labrenz M."/>
            <person name="Spormann A.M."/>
            <person name="Op den Camp H."/>
            <person name="Overmann J."/>
            <person name="Amann R."/>
            <person name="Jetten M.S.M."/>
            <person name="Mascher T."/>
            <person name="Medema M.H."/>
            <person name="Devos D.P."/>
            <person name="Kaster A.-K."/>
            <person name="Ovreas L."/>
            <person name="Rohde M."/>
            <person name="Galperin M.Y."/>
            <person name="Jogler C."/>
        </authorList>
    </citation>
    <scope>NUCLEOTIDE SEQUENCE [LARGE SCALE GENOMIC DNA]</scope>
    <source>
        <strain evidence="2 3">ETA_A1</strain>
    </source>
</reference>
<name>A0A517Y1W5_9BACT</name>
<dbReference type="AlphaFoldDB" id="A0A517Y1W5"/>
<proteinExistence type="predicted"/>
<dbReference type="GO" id="GO:0102082">
    <property type="term" value="F:demethylrebeccamycin--D-glucose O-methyltransferase activity"/>
    <property type="evidence" value="ECO:0007669"/>
    <property type="project" value="UniProtKB-EC"/>
</dbReference>